<dbReference type="PROSITE" id="PS00095">
    <property type="entry name" value="C5_MTASE_2"/>
    <property type="match status" value="1"/>
</dbReference>
<dbReference type="InterPro" id="IPR031303">
    <property type="entry name" value="C5_meth_CS"/>
</dbReference>
<keyword evidence="2 4" id="KW-0808">Transferase</keyword>
<dbReference type="OrthoDB" id="5376140at2759"/>
<dbReference type="Proteomes" id="UP000011083">
    <property type="component" value="Unassembled WGS sequence"/>
</dbReference>
<gene>
    <name evidence="7" type="ORF">ACA1_325000</name>
</gene>
<dbReference type="GO" id="GO:0003886">
    <property type="term" value="F:DNA (cytosine-5-)-methyltransferase activity"/>
    <property type="evidence" value="ECO:0007669"/>
    <property type="project" value="UniProtKB-EC"/>
</dbReference>
<dbReference type="AlphaFoldDB" id="L8GI73"/>
<dbReference type="InterPro" id="IPR050390">
    <property type="entry name" value="C5-Methyltransferase"/>
</dbReference>
<dbReference type="STRING" id="1257118.L8GI73"/>
<dbReference type="InterPro" id="IPR001525">
    <property type="entry name" value="C5_MeTfrase"/>
</dbReference>
<dbReference type="PANTHER" id="PTHR10629">
    <property type="entry name" value="CYTOSINE-SPECIFIC METHYLTRANSFERASE"/>
    <property type="match status" value="1"/>
</dbReference>
<dbReference type="InterPro" id="IPR018117">
    <property type="entry name" value="C5_DNA_meth_AS"/>
</dbReference>
<evidence type="ECO:0000256" key="2">
    <source>
        <dbReference type="ARBA" id="ARBA00022679"/>
    </source>
</evidence>
<evidence type="ECO:0000256" key="3">
    <source>
        <dbReference type="ARBA" id="ARBA00022691"/>
    </source>
</evidence>
<dbReference type="SUPFAM" id="SSF53335">
    <property type="entry name" value="S-adenosyl-L-methionine-dependent methyltransferases"/>
    <property type="match status" value="1"/>
</dbReference>
<keyword evidence="1 4" id="KW-0489">Methyltransferase</keyword>
<evidence type="ECO:0000313" key="8">
    <source>
        <dbReference type="Proteomes" id="UP000011083"/>
    </source>
</evidence>
<evidence type="ECO:0000256" key="5">
    <source>
        <dbReference type="RuleBase" id="RU000416"/>
    </source>
</evidence>
<dbReference type="VEuPathDB" id="AmoebaDB:ACA1_325000"/>
<name>L8GI73_ACACF</name>
<evidence type="ECO:0000256" key="4">
    <source>
        <dbReference type="PROSITE-ProRule" id="PRU01016"/>
    </source>
</evidence>
<reference evidence="7 8" key="1">
    <citation type="journal article" date="2013" name="Genome Biol.">
        <title>Genome of Acanthamoeba castellanii highlights extensive lateral gene transfer and early evolution of tyrosine kinase signaling.</title>
        <authorList>
            <person name="Clarke M."/>
            <person name="Lohan A.J."/>
            <person name="Liu B."/>
            <person name="Lagkouvardos I."/>
            <person name="Roy S."/>
            <person name="Zafar N."/>
            <person name="Bertelli C."/>
            <person name="Schilde C."/>
            <person name="Kianianmomeni A."/>
            <person name="Burglin T.R."/>
            <person name="Frech C."/>
            <person name="Turcotte B."/>
            <person name="Kopec K.O."/>
            <person name="Synnott J.M."/>
            <person name="Choo C."/>
            <person name="Paponov I."/>
            <person name="Finkler A."/>
            <person name="Soon Heng Tan C."/>
            <person name="Hutchins A.P."/>
            <person name="Weinmeier T."/>
            <person name="Rattei T."/>
            <person name="Chu J.S."/>
            <person name="Gimenez G."/>
            <person name="Irimia M."/>
            <person name="Rigden D.J."/>
            <person name="Fitzpatrick D.A."/>
            <person name="Lorenzo-Morales J."/>
            <person name="Bateman A."/>
            <person name="Chiu C.H."/>
            <person name="Tang P."/>
            <person name="Hegemann P."/>
            <person name="Fromm H."/>
            <person name="Raoult D."/>
            <person name="Greub G."/>
            <person name="Miranda-Saavedra D."/>
            <person name="Chen N."/>
            <person name="Nash P."/>
            <person name="Ginger M.L."/>
            <person name="Horn M."/>
            <person name="Schaap P."/>
            <person name="Caler L."/>
            <person name="Loftus B."/>
        </authorList>
    </citation>
    <scope>NUCLEOTIDE SEQUENCE [LARGE SCALE GENOMIC DNA]</scope>
    <source>
        <strain evidence="7 8">Neff</strain>
    </source>
</reference>
<dbReference type="EMBL" id="KB008116">
    <property type="protein sequence ID" value="ELR12453.1"/>
    <property type="molecule type" value="Genomic_DNA"/>
</dbReference>
<comment type="catalytic activity">
    <reaction evidence="6">
        <text>a 2'-deoxycytidine in DNA + S-adenosyl-L-methionine = a 5-methyl-2'-deoxycytidine in DNA + S-adenosyl-L-homocysteine + H(+)</text>
        <dbReference type="Rhea" id="RHEA:13681"/>
        <dbReference type="Rhea" id="RHEA-COMP:11369"/>
        <dbReference type="Rhea" id="RHEA-COMP:11370"/>
        <dbReference type="ChEBI" id="CHEBI:15378"/>
        <dbReference type="ChEBI" id="CHEBI:57856"/>
        <dbReference type="ChEBI" id="CHEBI:59789"/>
        <dbReference type="ChEBI" id="CHEBI:85452"/>
        <dbReference type="ChEBI" id="CHEBI:85454"/>
        <dbReference type="EC" id="2.1.1.37"/>
    </reaction>
</comment>
<dbReference type="PROSITE" id="PS00094">
    <property type="entry name" value="C5_MTASE_1"/>
    <property type="match status" value="1"/>
</dbReference>
<keyword evidence="8" id="KW-1185">Reference proteome</keyword>
<dbReference type="KEGG" id="acan:ACA1_325000"/>
<evidence type="ECO:0000256" key="1">
    <source>
        <dbReference type="ARBA" id="ARBA00022603"/>
    </source>
</evidence>
<dbReference type="GeneID" id="14912928"/>
<evidence type="ECO:0000313" key="7">
    <source>
        <dbReference type="EMBL" id="ELR12453.1"/>
    </source>
</evidence>
<feature type="active site" evidence="4">
    <location>
        <position position="72"/>
    </location>
</feature>
<comment type="similarity">
    <text evidence="4 5">Belongs to the class I-like SAM-binding methyltransferase superfamily. C5-methyltransferase family.</text>
</comment>
<evidence type="ECO:0000256" key="6">
    <source>
        <dbReference type="RuleBase" id="RU000417"/>
    </source>
</evidence>
<keyword evidence="3 4" id="KW-0949">S-adenosyl-L-methionine</keyword>
<dbReference type="EC" id="2.1.1.37" evidence="6"/>
<dbReference type="GO" id="GO:0003677">
    <property type="term" value="F:DNA binding"/>
    <property type="evidence" value="ECO:0007669"/>
    <property type="project" value="TreeGrafter"/>
</dbReference>
<organism evidence="7 8">
    <name type="scientific">Acanthamoeba castellanii (strain ATCC 30010 / Neff)</name>
    <dbReference type="NCBI Taxonomy" id="1257118"/>
    <lineage>
        <taxon>Eukaryota</taxon>
        <taxon>Amoebozoa</taxon>
        <taxon>Discosea</taxon>
        <taxon>Longamoebia</taxon>
        <taxon>Centramoebida</taxon>
        <taxon>Acanthamoebidae</taxon>
        <taxon>Acanthamoeba</taxon>
    </lineage>
</organism>
<dbReference type="Gene3D" id="3.90.120.10">
    <property type="entry name" value="DNA Methylase, subunit A, domain 2"/>
    <property type="match status" value="1"/>
</dbReference>
<dbReference type="Gene3D" id="3.40.50.150">
    <property type="entry name" value="Vaccinia Virus protein VP39"/>
    <property type="match status" value="1"/>
</dbReference>
<dbReference type="PANTHER" id="PTHR10629:SF52">
    <property type="entry name" value="DNA (CYTOSINE-5)-METHYLTRANSFERASE 1"/>
    <property type="match status" value="1"/>
</dbReference>
<dbReference type="RefSeq" id="XP_004334466.1">
    <property type="nucleotide sequence ID" value="XM_004334418.1"/>
</dbReference>
<dbReference type="PRINTS" id="PR00105">
    <property type="entry name" value="C5METTRFRASE"/>
</dbReference>
<accession>L8GI73</accession>
<dbReference type="PROSITE" id="PS51679">
    <property type="entry name" value="SAM_MT_C5"/>
    <property type="match status" value="1"/>
</dbReference>
<dbReference type="GO" id="GO:0032259">
    <property type="term" value="P:methylation"/>
    <property type="evidence" value="ECO:0007669"/>
    <property type="project" value="UniProtKB-KW"/>
</dbReference>
<dbReference type="NCBIfam" id="TIGR00675">
    <property type="entry name" value="dcm"/>
    <property type="match status" value="1"/>
</dbReference>
<dbReference type="Pfam" id="PF00145">
    <property type="entry name" value="DNA_methylase"/>
    <property type="match status" value="2"/>
</dbReference>
<sequence length="482" mass="50446">MVSLFCGAGGLDLGFERAGFVGLLAVDSNRDAVATYRANLRDVAALQDVRTFSPAADLLASGCDVVAGGPPCQGFSIGGHMRTDDCRSELVWEFVRVVRQLLPRAFVMENVAALATHPKWHTVRDKLVMPSGSISSTRHTRGVPQTRKRAFFVGVLANLMPPGASIEAAYAARLAQARLEMGVGPTPPTVRNVLAGLPRPGVAPNTAPCSARVTLAKQPQLRATPYAGLLFNGGGPPLNLDAPSCTLLASMGGNRTPIIDERALYDGAVPWVVEYHAALTSKQNVGCATDSGASCGSIQDKSRASKADSSCTAETVTSVMLAHGSDFVATHSGGKMAAHSDGNVAIHSDYSSMLGVDDDAGNTHKGCHKAKANVEQHATGAVLAAAIKGSGRANKERECKPCCQDAIRAKDAPTAQSPPAWVPRLTVAEAARLQDFPEGYSFCGAQSSQYRQVGNSVPPKLAQAVALALRFVLDNDLLPAKA</sequence>
<proteinExistence type="inferred from homology"/>
<protein>
    <recommendedName>
        <fullName evidence="6">Cytosine-specific methyltransferase</fullName>
        <ecNumber evidence="6">2.1.1.37</ecNumber>
    </recommendedName>
</protein>
<dbReference type="InterPro" id="IPR029063">
    <property type="entry name" value="SAM-dependent_MTases_sf"/>
</dbReference>
<dbReference type="GO" id="GO:0044027">
    <property type="term" value="P:negative regulation of gene expression via chromosomal CpG island methylation"/>
    <property type="evidence" value="ECO:0007669"/>
    <property type="project" value="TreeGrafter"/>
</dbReference>